<evidence type="ECO:0000313" key="2">
    <source>
        <dbReference type="Proteomes" id="UP001500886"/>
    </source>
</evidence>
<organism evidence="1 2">
    <name type="scientific">Streptomyces luteosporeus</name>
    <dbReference type="NCBI Taxonomy" id="173856"/>
    <lineage>
        <taxon>Bacteria</taxon>
        <taxon>Bacillati</taxon>
        <taxon>Actinomycetota</taxon>
        <taxon>Actinomycetes</taxon>
        <taxon>Kitasatosporales</taxon>
        <taxon>Streptomycetaceae</taxon>
        <taxon>Streptomyces</taxon>
    </lineage>
</organism>
<gene>
    <name evidence="1" type="ORF">GCM10010315_57410</name>
</gene>
<sequence>MLVLGGPHLLSGLAVSPRPHTPPAGWSAVAAEDAAGAIGILVEALPALEPYSAQLLAPIRVTLAVQGPASVALEHLTAWLSADPAGREPA</sequence>
<name>A0ABN3UA96_9ACTN</name>
<evidence type="ECO:0008006" key="3">
    <source>
        <dbReference type="Google" id="ProtNLM"/>
    </source>
</evidence>
<accession>A0ABN3UA96</accession>
<comment type="caution">
    <text evidence="1">The sequence shown here is derived from an EMBL/GenBank/DDBJ whole genome shotgun (WGS) entry which is preliminary data.</text>
</comment>
<protein>
    <recommendedName>
        <fullName evidence="3">PucR family transcriptional regulator</fullName>
    </recommendedName>
</protein>
<proteinExistence type="predicted"/>
<dbReference type="Proteomes" id="UP001500886">
    <property type="component" value="Unassembled WGS sequence"/>
</dbReference>
<evidence type="ECO:0000313" key="1">
    <source>
        <dbReference type="EMBL" id="GAA2725413.1"/>
    </source>
</evidence>
<dbReference type="EMBL" id="BAAASL010000030">
    <property type="protein sequence ID" value="GAA2725413.1"/>
    <property type="molecule type" value="Genomic_DNA"/>
</dbReference>
<reference evidence="1 2" key="1">
    <citation type="journal article" date="2019" name="Int. J. Syst. Evol. Microbiol.">
        <title>The Global Catalogue of Microorganisms (GCM) 10K type strain sequencing project: providing services to taxonomists for standard genome sequencing and annotation.</title>
        <authorList>
            <consortium name="The Broad Institute Genomics Platform"/>
            <consortium name="The Broad Institute Genome Sequencing Center for Infectious Disease"/>
            <person name="Wu L."/>
            <person name="Ma J."/>
        </authorList>
    </citation>
    <scope>NUCLEOTIDE SEQUENCE [LARGE SCALE GENOMIC DNA]</scope>
    <source>
        <strain evidence="1 2">JCM 4542</strain>
    </source>
</reference>
<keyword evidence="2" id="KW-1185">Reference proteome</keyword>